<dbReference type="OrthoDB" id="7364532at2"/>
<reference evidence="2 4" key="1">
    <citation type="submission" date="2015-09" db="EMBL/GenBank/DDBJ databases">
        <title>Identification and resolution of microdiversity through metagenomic sequencing of parallel consortia.</title>
        <authorList>
            <person name="Nelson W.C."/>
            <person name="Romine M.F."/>
            <person name="Lindemann S.R."/>
        </authorList>
    </citation>
    <scope>NUCLEOTIDE SEQUENCE [LARGE SCALE GENOMIC DNA]</scope>
    <source>
        <strain evidence="2">HL-109</strain>
    </source>
</reference>
<evidence type="ECO:0000256" key="1">
    <source>
        <dbReference type="SAM" id="Phobius"/>
    </source>
</evidence>
<name>A0A0P7X316_9HYPH</name>
<evidence type="ECO:0000313" key="4">
    <source>
        <dbReference type="Proteomes" id="UP000050497"/>
    </source>
</evidence>
<keyword evidence="1" id="KW-0472">Membrane</keyword>
<evidence type="ECO:0000313" key="2">
    <source>
        <dbReference type="EMBL" id="KPQ08856.1"/>
    </source>
</evidence>
<dbReference type="Proteomes" id="UP000182800">
    <property type="component" value="Unassembled WGS sequence"/>
</dbReference>
<sequence length="46" mass="5277">MQDDNTRQRDETPGPLWKRLGWFAILWIGGFVALTIVAMTIRAFIA</sequence>
<accession>A0A0P7X316</accession>
<dbReference type="InterPro" id="IPR018895">
    <property type="entry name" value="DUF2474"/>
</dbReference>
<dbReference type="EMBL" id="FMBM01000002">
    <property type="protein sequence ID" value="SCC80757.1"/>
    <property type="molecule type" value="Genomic_DNA"/>
</dbReference>
<gene>
    <name evidence="3" type="ORF">GA0071312_1682</name>
    <name evidence="2" type="ORF">HLUCCO17_16945</name>
</gene>
<proteinExistence type="predicted"/>
<evidence type="ECO:0000313" key="3">
    <source>
        <dbReference type="EMBL" id="SCC80757.1"/>
    </source>
</evidence>
<dbReference type="EMBL" id="LJSX01000040">
    <property type="protein sequence ID" value="KPQ08856.1"/>
    <property type="molecule type" value="Genomic_DNA"/>
</dbReference>
<protein>
    <recommendedName>
        <fullName evidence="6">DUF2474 domain-containing protein</fullName>
    </recommendedName>
</protein>
<keyword evidence="5" id="KW-1185">Reference proteome</keyword>
<evidence type="ECO:0000313" key="5">
    <source>
        <dbReference type="Proteomes" id="UP000182800"/>
    </source>
</evidence>
<dbReference type="Proteomes" id="UP000050497">
    <property type="component" value="Unassembled WGS sequence"/>
</dbReference>
<comment type="caution">
    <text evidence="2">The sequence shown here is derived from an EMBL/GenBank/DDBJ whole genome shotgun (WGS) entry which is preliminary data.</text>
</comment>
<dbReference type="STRING" id="1653334.GA0071312_1682"/>
<keyword evidence="1" id="KW-1133">Transmembrane helix</keyword>
<reference evidence="3 5" key="2">
    <citation type="submission" date="2016-08" db="EMBL/GenBank/DDBJ databases">
        <authorList>
            <person name="Varghese N."/>
            <person name="Submissions Spin"/>
        </authorList>
    </citation>
    <scope>NUCLEOTIDE SEQUENCE [LARGE SCALE GENOMIC DNA]</scope>
    <source>
        <strain evidence="3 5">HL-109</strain>
    </source>
</reference>
<dbReference type="AlphaFoldDB" id="A0A0P7X316"/>
<evidence type="ECO:0008006" key="6">
    <source>
        <dbReference type="Google" id="ProtNLM"/>
    </source>
</evidence>
<dbReference type="Pfam" id="PF10617">
    <property type="entry name" value="DUF2474"/>
    <property type="match status" value="1"/>
</dbReference>
<dbReference type="RefSeq" id="WP_083204441.1">
    <property type="nucleotide sequence ID" value="NZ_FMBM01000002.1"/>
</dbReference>
<keyword evidence="1" id="KW-0812">Transmembrane</keyword>
<organism evidence="2 4">
    <name type="scientific">Saliniramus fredricksonii</name>
    <dbReference type="NCBI Taxonomy" id="1653334"/>
    <lineage>
        <taxon>Bacteria</taxon>
        <taxon>Pseudomonadati</taxon>
        <taxon>Pseudomonadota</taxon>
        <taxon>Alphaproteobacteria</taxon>
        <taxon>Hyphomicrobiales</taxon>
        <taxon>Salinarimonadaceae</taxon>
        <taxon>Saliniramus</taxon>
    </lineage>
</organism>
<feature type="transmembrane region" description="Helical" evidence="1">
    <location>
        <begin position="20"/>
        <end position="45"/>
    </location>
</feature>